<evidence type="ECO:0000256" key="4">
    <source>
        <dbReference type="ARBA" id="ARBA00022643"/>
    </source>
</evidence>
<evidence type="ECO:0000259" key="6">
    <source>
        <dbReference type="Pfam" id="PF03358"/>
    </source>
</evidence>
<sequence>MGSQKKILVITGSPHKGNTFRECETLRCLLNKEIPVEFEYLWLKDVNLLPCRGCLLCFSRGEESCPNHDDAPLIEQKMREADGVIFATPVYGMNVTGQMKIFIDRFCYIFHRPRFFEKRTLLLATTGALGHVEVLKYLDTVARVWGFEIAGTVGLVTPIPLPSHRAEKNQTAIAKGAKQFAAALKCPVRKNPDLRDIILFHGQRAVFSQIEELSPADYQYWKDMGWFEKGVKYFIDIPVNPVYHGIGLFVEWITKHKVRKEFLISPEE</sequence>
<dbReference type="PANTHER" id="PTHR43278:SF2">
    <property type="entry name" value="IRON-SULFUR FLAVOPROTEIN"/>
    <property type="match status" value="1"/>
</dbReference>
<dbReference type="Proteomes" id="UP000245657">
    <property type="component" value="Unassembled WGS sequence"/>
</dbReference>
<dbReference type="Gene3D" id="3.40.50.360">
    <property type="match status" value="1"/>
</dbReference>
<evidence type="ECO:0000313" key="8">
    <source>
        <dbReference type="Proteomes" id="UP000245657"/>
    </source>
</evidence>
<proteinExistence type="inferred from homology"/>
<dbReference type="OrthoDB" id="9059at2157"/>
<dbReference type="Pfam" id="PF03358">
    <property type="entry name" value="FMN_red"/>
    <property type="match status" value="1"/>
</dbReference>
<dbReference type="RefSeq" id="WP_109969824.1">
    <property type="nucleotide sequence ID" value="NZ_CP176093.1"/>
</dbReference>
<organism evidence="7 8">
    <name type="scientific">Methanospirillum lacunae</name>
    <dbReference type="NCBI Taxonomy" id="668570"/>
    <lineage>
        <taxon>Archaea</taxon>
        <taxon>Methanobacteriati</taxon>
        <taxon>Methanobacteriota</taxon>
        <taxon>Stenosarchaea group</taxon>
        <taxon>Methanomicrobia</taxon>
        <taxon>Methanomicrobiales</taxon>
        <taxon>Methanospirillaceae</taxon>
        <taxon>Methanospirillum</taxon>
    </lineage>
</organism>
<dbReference type="SUPFAM" id="SSF52218">
    <property type="entry name" value="Flavoproteins"/>
    <property type="match status" value="1"/>
</dbReference>
<protein>
    <submittedName>
        <fullName evidence="7">Flavodoxin family protein</fullName>
    </submittedName>
</protein>
<evidence type="ECO:0000256" key="5">
    <source>
        <dbReference type="ARBA" id="ARBA00038292"/>
    </source>
</evidence>
<evidence type="ECO:0000313" key="7">
    <source>
        <dbReference type="EMBL" id="PWR70395.1"/>
    </source>
</evidence>
<dbReference type="PANTHER" id="PTHR43278">
    <property type="entry name" value="NAD(P)H-DEPENDENT FMN-CONTAINING OXIDOREDUCTASE YWQN-RELATED"/>
    <property type="match status" value="1"/>
</dbReference>
<comment type="caution">
    <text evidence="7">The sequence shown here is derived from an EMBL/GenBank/DDBJ whole genome shotgun (WGS) entry which is preliminary data.</text>
</comment>
<evidence type="ECO:0000256" key="3">
    <source>
        <dbReference type="ARBA" id="ARBA00022630"/>
    </source>
</evidence>
<gene>
    <name evidence="7" type="ORF">DK846_15060</name>
</gene>
<comment type="cofactor">
    <cofactor evidence="2">
        <name>[4Fe-4S] cluster</name>
        <dbReference type="ChEBI" id="CHEBI:49883"/>
    </cofactor>
</comment>
<evidence type="ECO:0000256" key="1">
    <source>
        <dbReference type="ARBA" id="ARBA00001917"/>
    </source>
</evidence>
<dbReference type="AlphaFoldDB" id="A0A2V2MVX7"/>
<dbReference type="GeneID" id="97547614"/>
<dbReference type="InterPro" id="IPR051796">
    <property type="entry name" value="ISF_SsuE-like"/>
</dbReference>
<feature type="domain" description="NADPH-dependent FMN reductase-like" evidence="6">
    <location>
        <begin position="6"/>
        <end position="145"/>
    </location>
</feature>
<name>A0A2V2MVX7_9EURY</name>
<dbReference type="InterPro" id="IPR005025">
    <property type="entry name" value="FMN_Rdtase-like_dom"/>
</dbReference>
<comment type="similarity">
    <text evidence="5">Belongs to the SsuE family. Isf subfamily.</text>
</comment>
<accession>A0A2V2MVX7</accession>
<comment type="cofactor">
    <cofactor evidence="1">
        <name>FMN</name>
        <dbReference type="ChEBI" id="CHEBI:58210"/>
    </cofactor>
</comment>
<dbReference type="InterPro" id="IPR029039">
    <property type="entry name" value="Flavoprotein-like_sf"/>
</dbReference>
<keyword evidence="8" id="KW-1185">Reference proteome</keyword>
<reference evidence="7 8" key="1">
    <citation type="submission" date="2018-05" db="EMBL/GenBank/DDBJ databases">
        <title>Draft genome of Methanospirillum lacunae Ki8-1.</title>
        <authorList>
            <person name="Dueholm M.S."/>
            <person name="Nielsen P.H."/>
            <person name="Bakmann L.F."/>
            <person name="Otzen D.E."/>
        </authorList>
    </citation>
    <scope>NUCLEOTIDE SEQUENCE [LARGE SCALE GENOMIC DNA]</scope>
    <source>
        <strain evidence="7 8">Ki8-1</strain>
    </source>
</reference>
<keyword evidence="3" id="KW-0285">Flavoprotein</keyword>
<dbReference type="EMBL" id="QGMY01000014">
    <property type="protein sequence ID" value="PWR70395.1"/>
    <property type="molecule type" value="Genomic_DNA"/>
</dbReference>
<dbReference type="GO" id="GO:0016491">
    <property type="term" value="F:oxidoreductase activity"/>
    <property type="evidence" value="ECO:0007669"/>
    <property type="project" value="InterPro"/>
</dbReference>
<evidence type="ECO:0000256" key="2">
    <source>
        <dbReference type="ARBA" id="ARBA00001966"/>
    </source>
</evidence>
<keyword evidence="4" id="KW-0288">FMN</keyword>